<name>A0AAE0YDZ2_9GAST</name>
<evidence type="ECO:0000256" key="1">
    <source>
        <dbReference type="SAM" id="Phobius"/>
    </source>
</evidence>
<evidence type="ECO:0000313" key="3">
    <source>
        <dbReference type="Proteomes" id="UP001283361"/>
    </source>
</evidence>
<organism evidence="2 3">
    <name type="scientific">Elysia crispata</name>
    <name type="common">lettuce slug</name>
    <dbReference type="NCBI Taxonomy" id="231223"/>
    <lineage>
        <taxon>Eukaryota</taxon>
        <taxon>Metazoa</taxon>
        <taxon>Spiralia</taxon>
        <taxon>Lophotrochozoa</taxon>
        <taxon>Mollusca</taxon>
        <taxon>Gastropoda</taxon>
        <taxon>Heterobranchia</taxon>
        <taxon>Euthyneura</taxon>
        <taxon>Panpulmonata</taxon>
        <taxon>Sacoglossa</taxon>
        <taxon>Placobranchoidea</taxon>
        <taxon>Plakobranchidae</taxon>
        <taxon>Elysia</taxon>
    </lineage>
</organism>
<dbReference type="EMBL" id="JAWDGP010006368">
    <property type="protein sequence ID" value="KAK3742254.1"/>
    <property type="molecule type" value="Genomic_DNA"/>
</dbReference>
<comment type="caution">
    <text evidence="2">The sequence shown here is derived from an EMBL/GenBank/DDBJ whole genome shotgun (WGS) entry which is preliminary data.</text>
</comment>
<dbReference type="AlphaFoldDB" id="A0AAE0YDZ2"/>
<keyword evidence="1" id="KW-1133">Transmembrane helix</keyword>
<protein>
    <submittedName>
        <fullName evidence="2">Uncharacterized protein</fullName>
    </submittedName>
</protein>
<keyword evidence="3" id="KW-1185">Reference proteome</keyword>
<proteinExistence type="predicted"/>
<feature type="transmembrane region" description="Helical" evidence="1">
    <location>
        <begin position="385"/>
        <end position="405"/>
    </location>
</feature>
<evidence type="ECO:0000313" key="2">
    <source>
        <dbReference type="EMBL" id="KAK3742254.1"/>
    </source>
</evidence>
<gene>
    <name evidence="2" type="ORF">RRG08_017798</name>
</gene>
<sequence length="412" mass="46603">MPSFNERLLFPHLCLRNVIGKCQHASRSFGLNKELKEKCENGYPAVVLSFDTTYYMNIFCAYCNEVQSGPFDLYQYQQTGFKDLELKVLMTLTPTGKYSLSVINPASVTVPWLSSQCSISEAPIEQQTSDQIPGGQRTSTVCATSCSNKYFTLRADGICKAYYKALVPLADDGLPPLCHSAKPVLANFITCGLKHLLPSLKHADFHPPSVKVEFDTRFNKTLYVVTLQMDLPHIAYAYFAFKIEESWRNFRRLTIVSKSFAVYRMSQNLCTNNDGERVKSESDVETVSLMSQLDFDYELFNDSAELIRRPAVSSEIRTTVCLTYTSMDDSQDNKYKSLYTLMCSEDVGRERDEAMIKALSDSKCFDPPQDIKNDMKRNGPLSRPLVGVVWWACLLAATLLLTYTARCDEFMG</sequence>
<dbReference type="Proteomes" id="UP001283361">
    <property type="component" value="Unassembled WGS sequence"/>
</dbReference>
<keyword evidence="1" id="KW-0812">Transmembrane</keyword>
<accession>A0AAE0YDZ2</accession>
<reference evidence="2" key="1">
    <citation type="journal article" date="2023" name="G3 (Bethesda)">
        <title>A reference genome for the long-term kleptoplast-retaining sea slug Elysia crispata morphotype clarki.</title>
        <authorList>
            <person name="Eastman K.E."/>
            <person name="Pendleton A.L."/>
            <person name="Shaikh M.A."/>
            <person name="Suttiyut T."/>
            <person name="Ogas R."/>
            <person name="Tomko P."/>
            <person name="Gavelis G."/>
            <person name="Widhalm J.R."/>
            <person name="Wisecaver J.H."/>
        </authorList>
    </citation>
    <scope>NUCLEOTIDE SEQUENCE</scope>
    <source>
        <strain evidence="2">ECLA1</strain>
    </source>
</reference>
<keyword evidence="1" id="KW-0472">Membrane</keyword>